<dbReference type="Pfam" id="PF00440">
    <property type="entry name" value="TetR_N"/>
    <property type="match status" value="1"/>
</dbReference>
<keyword evidence="3" id="KW-0804">Transcription</keyword>
<dbReference type="InterPro" id="IPR050109">
    <property type="entry name" value="HTH-type_TetR-like_transc_reg"/>
</dbReference>
<dbReference type="Gene3D" id="1.10.10.60">
    <property type="entry name" value="Homeodomain-like"/>
    <property type="match status" value="1"/>
</dbReference>
<organism evidence="6 7">
    <name type="scientific">Actinorugispora endophytica</name>
    <dbReference type="NCBI Taxonomy" id="1605990"/>
    <lineage>
        <taxon>Bacteria</taxon>
        <taxon>Bacillati</taxon>
        <taxon>Actinomycetota</taxon>
        <taxon>Actinomycetes</taxon>
        <taxon>Streptosporangiales</taxon>
        <taxon>Nocardiopsidaceae</taxon>
        <taxon>Actinorugispora</taxon>
    </lineage>
</organism>
<dbReference type="InterPro" id="IPR023772">
    <property type="entry name" value="DNA-bd_HTH_TetR-type_CS"/>
</dbReference>
<protein>
    <submittedName>
        <fullName evidence="6">TetR family transcriptional regulator</fullName>
    </submittedName>
</protein>
<keyword evidence="7" id="KW-1185">Reference proteome</keyword>
<feature type="DNA-binding region" description="H-T-H motif" evidence="4">
    <location>
        <begin position="35"/>
        <end position="54"/>
    </location>
</feature>
<comment type="caution">
    <text evidence="6">The sequence shown here is derived from an EMBL/GenBank/DDBJ whole genome shotgun (WGS) entry which is preliminary data.</text>
</comment>
<dbReference type="PROSITE" id="PS50977">
    <property type="entry name" value="HTH_TETR_2"/>
    <property type="match status" value="1"/>
</dbReference>
<evidence type="ECO:0000256" key="1">
    <source>
        <dbReference type="ARBA" id="ARBA00023015"/>
    </source>
</evidence>
<feature type="domain" description="HTH tetR-type" evidence="5">
    <location>
        <begin position="12"/>
        <end position="72"/>
    </location>
</feature>
<keyword evidence="1" id="KW-0805">Transcription regulation</keyword>
<name>A0A4R6UN72_9ACTN</name>
<accession>A0A4R6UN72</accession>
<dbReference type="AlphaFoldDB" id="A0A4R6UN72"/>
<dbReference type="PANTHER" id="PTHR30055">
    <property type="entry name" value="HTH-TYPE TRANSCRIPTIONAL REGULATOR RUTR"/>
    <property type="match status" value="1"/>
</dbReference>
<proteinExistence type="predicted"/>
<dbReference type="GO" id="GO:0000976">
    <property type="term" value="F:transcription cis-regulatory region binding"/>
    <property type="evidence" value="ECO:0007669"/>
    <property type="project" value="TreeGrafter"/>
</dbReference>
<dbReference type="Gene3D" id="1.10.357.10">
    <property type="entry name" value="Tetracycline Repressor, domain 2"/>
    <property type="match status" value="1"/>
</dbReference>
<reference evidence="6 7" key="1">
    <citation type="submission" date="2019-03" db="EMBL/GenBank/DDBJ databases">
        <title>Genomic Encyclopedia of Type Strains, Phase IV (KMG-IV): sequencing the most valuable type-strain genomes for metagenomic binning, comparative biology and taxonomic classification.</title>
        <authorList>
            <person name="Goeker M."/>
        </authorList>
    </citation>
    <scope>NUCLEOTIDE SEQUENCE [LARGE SCALE GENOMIC DNA]</scope>
    <source>
        <strain evidence="6 7">DSM 46770</strain>
    </source>
</reference>
<evidence type="ECO:0000313" key="7">
    <source>
        <dbReference type="Proteomes" id="UP000295281"/>
    </source>
</evidence>
<dbReference type="GO" id="GO:0003700">
    <property type="term" value="F:DNA-binding transcription factor activity"/>
    <property type="evidence" value="ECO:0007669"/>
    <property type="project" value="TreeGrafter"/>
</dbReference>
<dbReference type="PROSITE" id="PS01081">
    <property type="entry name" value="HTH_TETR_1"/>
    <property type="match status" value="1"/>
</dbReference>
<dbReference type="PANTHER" id="PTHR30055:SF238">
    <property type="entry name" value="MYCOFACTOCIN BIOSYNTHESIS TRANSCRIPTIONAL REGULATOR MFTR-RELATED"/>
    <property type="match status" value="1"/>
</dbReference>
<dbReference type="InterPro" id="IPR041347">
    <property type="entry name" value="MftR_C"/>
</dbReference>
<dbReference type="Pfam" id="PF17754">
    <property type="entry name" value="TetR_C_14"/>
    <property type="match status" value="1"/>
</dbReference>
<dbReference type="SUPFAM" id="SSF46689">
    <property type="entry name" value="Homeodomain-like"/>
    <property type="match status" value="1"/>
</dbReference>
<evidence type="ECO:0000313" key="6">
    <source>
        <dbReference type="EMBL" id="TDQ46913.1"/>
    </source>
</evidence>
<keyword evidence="2 4" id="KW-0238">DNA-binding</keyword>
<dbReference type="InterPro" id="IPR001647">
    <property type="entry name" value="HTH_TetR"/>
</dbReference>
<sequence>MSELGLRERKKRETRRSLRRHALRLVAERGVEGVTVEEIAAAANVSPRTFFNYFSSKEEVLFGEGPPRPDERALAAFAAGGPSGVLIEDLKICMLAPLEEYSPSLEEVRMAKRVLHGEPQLMRAFHAGFATLEQALAGAVAERTGDDPADVRPQLTAVIGVAALRFSMRRWVSGEHAHSDLGDVLAAAFDELKKGFSGT</sequence>
<dbReference type="RefSeq" id="WP_133743083.1">
    <property type="nucleotide sequence ID" value="NZ_SNYN01000023.1"/>
</dbReference>
<dbReference type="Proteomes" id="UP000295281">
    <property type="component" value="Unassembled WGS sequence"/>
</dbReference>
<dbReference type="OrthoDB" id="8688418at2"/>
<dbReference type="PRINTS" id="PR00455">
    <property type="entry name" value="HTHTETR"/>
</dbReference>
<dbReference type="InterPro" id="IPR009057">
    <property type="entry name" value="Homeodomain-like_sf"/>
</dbReference>
<gene>
    <name evidence="6" type="ORF">EV190_12369</name>
</gene>
<evidence type="ECO:0000259" key="5">
    <source>
        <dbReference type="PROSITE" id="PS50977"/>
    </source>
</evidence>
<evidence type="ECO:0000256" key="4">
    <source>
        <dbReference type="PROSITE-ProRule" id="PRU00335"/>
    </source>
</evidence>
<dbReference type="EMBL" id="SNYN01000023">
    <property type="protein sequence ID" value="TDQ46913.1"/>
    <property type="molecule type" value="Genomic_DNA"/>
</dbReference>
<evidence type="ECO:0000256" key="2">
    <source>
        <dbReference type="ARBA" id="ARBA00023125"/>
    </source>
</evidence>
<evidence type="ECO:0000256" key="3">
    <source>
        <dbReference type="ARBA" id="ARBA00023163"/>
    </source>
</evidence>